<feature type="region of interest" description="Disordered" evidence="1">
    <location>
        <begin position="142"/>
        <end position="163"/>
    </location>
</feature>
<organism evidence="2 3">
    <name type="scientific">Salinicola rhizosphaerae</name>
    <dbReference type="NCBI Taxonomy" id="1443141"/>
    <lineage>
        <taxon>Bacteria</taxon>
        <taxon>Pseudomonadati</taxon>
        <taxon>Pseudomonadota</taxon>
        <taxon>Gammaproteobacteria</taxon>
        <taxon>Oceanospirillales</taxon>
        <taxon>Halomonadaceae</taxon>
        <taxon>Salinicola</taxon>
    </lineage>
</organism>
<comment type="caution">
    <text evidence="2">The sequence shown here is derived from an EMBL/GenBank/DDBJ whole genome shotgun (WGS) entry which is preliminary data.</text>
</comment>
<accession>A0ABQ3ECL7</accession>
<gene>
    <name evidence="2" type="ORF">GCM10009038_31560</name>
</gene>
<name>A0ABQ3ECL7_9GAMM</name>
<proteinExistence type="predicted"/>
<evidence type="ECO:0000256" key="1">
    <source>
        <dbReference type="SAM" id="MobiDB-lite"/>
    </source>
</evidence>
<reference evidence="3" key="1">
    <citation type="journal article" date="2019" name="Int. J. Syst. Evol. Microbiol.">
        <title>The Global Catalogue of Microorganisms (GCM) 10K type strain sequencing project: providing services to taxonomists for standard genome sequencing and annotation.</title>
        <authorList>
            <consortium name="The Broad Institute Genomics Platform"/>
            <consortium name="The Broad Institute Genome Sequencing Center for Infectious Disease"/>
            <person name="Wu L."/>
            <person name="Ma J."/>
        </authorList>
    </citation>
    <scope>NUCLEOTIDE SEQUENCE [LARGE SCALE GENOMIC DNA]</scope>
    <source>
        <strain evidence="3">KCTC 32998</strain>
    </source>
</reference>
<dbReference type="InterPro" id="IPR032495">
    <property type="entry name" value="Phage_TTP_11"/>
</dbReference>
<dbReference type="RefSeq" id="WP_189445684.1">
    <property type="nucleotide sequence ID" value="NZ_BMZI01000007.1"/>
</dbReference>
<protein>
    <recommendedName>
        <fullName evidence="4">Phage tail protein</fullName>
    </recommendedName>
</protein>
<keyword evidence="3" id="KW-1185">Reference proteome</keyword>
<dbReference type="Gene3D" id="4.10.410.40">
    <property type="match status" value="1"/>
</dbReference>
<dbReference type="Pfam" id="PF16460">
    <property type="entry name" value="Phage_TTP_11"/>
    <property type="match status" value="1"/>
</dbReference>
<evidence type="ECO:0000313" key="3">
    <source>
        <dbReference type="Proteomes" id="UP000646745"/>
    </source>
</evidence>
<evidence type="ECO:0008006" key="4">
    <source>
        <dbReference type="Google" id="ProtNLM"/>
    </source>
</evidence>
<evidence type="ECO:0000313" key="2">
    <source>
        <dbReference type="EMBL" id="GHB30463.1"/>
    </source>
</evidence>
<dbReference type="EMBL" id="BMZI01000007">
    <property type="protein sequence ID" value="GHB30463.1"/>
    <property type="molecule type" value="Genomic_DNA"/>
</dbReference>
<sequence>MSILTQGTQVFMLAGSAIVRIPGATAFNPAGNPRDQIDDTDLEETVSRKYKKGLGTPGSASITVNADPQEAAHVQLFDMANSSTDENVTFFVGWSDGEEAPTVSGSDVTLPTSRTWFQFDGYVSDFPMDFATNALVSSQITIQRSGDGKWTPKKPAADTGTGE</sequence>
<dbReference type="Proteomes" id="UP000646745">
    <property type="component" value="Unassembled WGS sequence"/>
</dbReference>